<reference evidence="3" key="1">
    <citation type="submission" date="2010-06" db="EMBL/GenBank/DDBJ databases">
        <authorList>
            <person name="Jiang H."/>
            <person name="Abraham K."/>
            <person name="Ali S."/>
            <person name="Alsbrooks S.L."/>
            <person name="Anim B.N."/>
            <person name="Anosike U.S."/>
            <person name="Attaway T."/>
            <person name="Bandaranaike D.P."/>
            <person name="Battles P.K."/>
            <person name="Bell S.N."/>
            <person name="Bell A.V."/>
            <person name="Beltran B."/>
            <person name="Bickham C."/>
            <person name="Bustamante Y."/>
            <person name="Caleb T."/>
            <person name="Canada A."/>
            <person name="Cardenas V."/>
            <person name="Carter K."/>
            <person name="Chacko J."/>
            <person name="Chandrabose M.N."/>
            <person name="Chavez D."/>
            <person name="Chavez A."/>
            <person name="Chen L."/>
            <person name="Chu H.-S."/>
            <person name="Claassen K.J."/>
            <person name="Cockrell R."/>
            <person name="Collins M."/>
            <person name="Cooper J.A."/>
            <person name="Cree A."/>
            <person name="Curry S.M."/>
            <person name="Da Y."/>
            <person name="Dao M.D."/>
            <person name="Das B."/>
            <person name="Davila M.-L."/>
            <person name="Davy-Carroll L."/>
            <person name="Denson S."/>
            <person name="Dinh H."/>
            <person name="Ebong V.E."/>
            <person name="Edwards J.R."/>
            <person name="Egan A."/>
            <person name="El-Daye J."/>
            <person name="Escobedo L."/>
            <person name="Fernandez S."/>
            <person name="Fernando P.R."/>
            <person name="Flagg N."/>
            <person name="Forbes L.D."/>
            <person name="Fowler R.G."/>
            <person name="Fu Q."/>
            <person name="Gabisi R.A."/>
            <person name="Ganer J."/>
            <person name="Garbino Pronczuk A."/>
            <person name="Garcia R.M."/>
            <person name="Garner T."/>
            <person name="Garrett T.E."/>
            <person name="Gonzalez D.A."/>
            <person name="Hamid H."/>
            <person name="Hawkins E.S."/>
            <person name="Hirani K."/>
            <person name="Hogues M.E."/>
            <person name="Hollins B."/>
            <person name="Hsiao C.-H."/>
            <person name="Jabil R."/>
            <person name="James M.L."/>
            <person name="Jhangiani S.N."/>
            <person name="Johnson B."/>
            <person name="Johnson Q."/>
            <person name="Joshi V."/>
            <person name="Kalu J.B."/>
            <person name="Kam C."/>
            <person name="Kashfia A."/>
            <person name="Keebler J."/>
            <person name="Kisamo H."/>
            <person name="Kovar C.L."/>
            <person name="Lago L.A."/>
            <person name="Lai C.-Y."/>
            <person name="Laidlaw J."/>
            <person name="Lara F."/>
            <person name="Le T.-K."/>
            <person name="Lee S.L."/>
            <person name="Legall F.H."/>
            <person name="Lemon S.J."/>
            <person name="Lewis L.R."/>
            <person name="Li B."/>
            <person name="Liu Y."/>
            <person name="Liu Y.-S."/>
            <person name="Lopez J."/>
            <person name="Lozado R.J."/>
            <person name="Lu J."/>
            <person name="Madu R.C."/>
            <person name="Maheshwari M."/>
            <person name="Maheshwari R."/>
            <person name="Malloy K."/>
            <person name="Martinez E."/>
            <person name="Mathew T."/>
            <person name="Mercado I.C."/>
            <person name="Mercado C."/>
            <person name="Meyer B."/>
            <person name="Montgomery K."/>
            <person name="Morgan M.B."/>
            <person name="Munidasa M."/>
            <person name="Nazareth L.V."/>
            <person name="Nelson J."/>
            <person name="Ng B.M."/>
            <person name="Nguyen N.B."/>
            <person name="Nguyen P.Q."/>
            <person name="Nguyen T."/>
            <person name="Obregon M."/>
            <person name="Okwuonu G.O."/>
            <person name="Onwere C.G."/>
            <person name="Orozco G."/>
            <person name="Parra A."/>
            <person name="Patel S."/>
            <person name="Patil S."/>
            <person name="Perez A."/>
            <person name="Perez Y."/>
            <person name="Pham C."/>
            <person name="Primus E.L."/>
            <person name="Pu L.-L."/>
            <person name="Puazo M."/>
            <person name="Qin X."/>
            <person name="Quiroz J.B."/>
            <person name="Reese J."/>
            <person name="Richards S."/>
            <person name="Rives C.M."/>
            <person name="Robberts R."/>
            <person name="Ruiz S.J."/>
            <person name="Ruiz M.J."/>
            <person name="Santibanez J."/>
            <person name="Schneider B.W."/>
            <person name="Sisson I."/>
            <person name="Smith M."/>
            <person name="Sodergren E."/>
            <person name="Song X.-Z."/>
            <person name="Song B.B."/>
            <person name="Summersgill H."/>
            <person name="Thelus R."/>
            <person name="Thornton R.D."/>
            <person name="Trejos Z.Y."/>
            <person name="Usmani K."/>
            <person name="Vattathil S."/>
            <person name="Villasana D."/>
            <person name="Walker D.L."/>
            <person name="Wang S."/>
            <person name="Wang K."/>
            <person name="White C.S."/>
            <person name="Williams A.C."/>
            <person name="Williamson J."/>
            <person name="Wilson K."/>
            <person name="Woghiren I.O."/>
            <person name="Woodworth J.R."/>
            <person name="Worley K.C."/>
            <person name="Wright R.A."/>
            <person name="Wu W."/>
            <person name="Young L."/>
            <person name="Zhang L."/>
            <person name="Zhang J."/>
            <person name="Zhu Y."/>
            <person name="Muzny D.M."/>
            <person name="Weinstock G."/>
            <person name="Gibbs R.A."/>
        </authorList>
    </citation>
    <scope>NUCLEOTIDE SEQUENCE [LARGE SCALE GENOMIC DNA]</scope>
    <source>
        <strain evidence="3">LSR1</strain>
    </source>
</reference>
<dbReference type="Pfam" id="PF10551">
    <property type="entry name" value="MULE"/>
    <property type="match status" value="1"/>
</dbReference>
<dbReference type="InterPro" id="IPR018289">
    <property type="entry name" value="MULE_transposase_dom"/>
</dbReference>
<evidence type="ECO:0000313" key="2">
    <source>
        <dbReference type="EnsemblMetazoa" id="XP_016658177.2"/>
    </source>
</evidence>
<dbReference type="RefSeq" id="XP_016658177.2">
    <property type="nucleotide sequence ID" value="XM_016802688.2"/>
</dbReference>
<dbReference type="AlphaFoldDB" id="A0A8R2D3R8"/>
<dbReference type="KEGG" id="api:107883159"/>
<evidence type="ECO:0000259" key="1">
    <source>
        <dbReference type="Pfam" id="PF10551"/>
    </source>
</evidence>
<proteinExistence type="predicted"/>
<keyword evidence="3" id="KW-1185">Reference proteome</keyword>
<reference evidence="2" key="2">
    <citation type="submission" date="2022-06" db="UniProtKB">
        <authorList>
            <consortium name="EnsemblMetazoa"/>
        </authorList>
    </citation>
    <scope>IDENTIFICATION</scope>
</reference>
<dbReference type="PANTHER" id="PTHR47160">
    <property type="entry name" value="PUTATIVE-RELATED"/>
    <property type="match status" value="1"/>
</dbReference>
<name>A0A8R2D3R8_ACYPI</name>
<sequence>MQKYIQKKNFDNEVLYTENEHHHEAVNENTINRQIVNTSCKRKAIEDVSTRPKKIILQELVHNECAKEITVNDINRIRKNMYEKRRKTLPANPKSISEVHQALNVLNIETKQKENFLLLNNEKENIIIFSCSTNLKFLTSVDTVYMDGTFDYCTRFFMQMFTIHGFQNGHYVPLIFCLLPNKLTSSYIFALRSICEKCKDMNLIFSPANVTIDYEKAIINAATEVWPESNIIGCRFHLTNS</sequence>
<dbReference type="GeneID" id="107883159"/>
<dbReference type="EnsemblMetazoa" id="XM_016802688.2">
    <property type="protein sequence ID" value="XP_016658177.2"/>
    <property type="gene ID" value="LOC107883159"/>
</dbReference>
<feature type="domain" description="MULE transposase" evidence="1">
    <location>
        <begin position="144"/>
        <end position="240"/>
    </location>
</feature>
<accession>A0A8R2D3R8</accession>
<dbReference type="OrthoDB" id="6586959at2759"/>
<protein>
    <recommendedName>
        <fullName evidence="1">MULE transposase domain-containing protein</fullName>
    </recommendedName>
</protein>
<dbReference type="PANTHER" id="PTHR47160:SF10">
    <property type="entry name" value="MULE TRANSPOSASE DOMAIN-CONTAINING PROTEIN"/>
    <property type="match status" value="1"/>
</dbReference>
<organism evidence="2 3">
    <name type="scientific">Acyrthosiphon pisum</name>
    <name type="common">Pea aphid</name>
    <dbReference type="NCBI Taxonomy" id="7029"/>
    <lineage>
        <taxon>Eukaryota</taxon>
        <taxon>Metazoa</taxon>
        <taxon>Ecdysozoa</taxon>
        <taxon>Arthropoda</taxon>
        <taxon>Hexapoda</taxon>
        <taxon>Insecta</taxon>
        <taxon>Pterygota</taxon>
        <taxon>Neoptera</taxon>
        <taxon>Paraneoptera</taxon>
        <taxon>Hemiptera</taxon>
        <taxon>Sternorrhyncha</taxon>
        <taxon>Aphidomorpha</taxon>
        <taxon>Aphidoidea</taxon>
        <taxon>Aphididae</taxon>
        <taxon>Macrosiphini</taxon>
        <taxon>Acyrthosiphon</taxon>
    </lineage>
</organism>
<evidence type="ECO:0000313" key="3">
    <source>
        <dbReference type="Proteomes" id="UP000007819"/>
    </source>
</evidence>
<dbReference type="Proteomes" id="UP000007819">
    <property type="component" value="Chromosome X"/>
</dbReference>